<organism evidence="2 3">
    <name type="scientific">Zavarzinia aquatilis</name>
    <dbReference type="NCBI Taxonomy" id="2211142"/>
    <lineage>
        <taxon>Bacteria</taxon>
        <taxon>Pseudomonadati</taxon>
        <taxon>Pseudomonadota</taxon>
        <taxon>Alphaproteobacteria</taxon>
        <taxon>Rhodospirillales</taxon>
        <taxon>Zavarziniaceae</taxon>
        <taxon>Zavarzinia</taxon>
    </lineage>
</organism>
<protein>
    <recommendedName>
        <fullName evidence="1">HTH marR-type domain-containing protein</fullName>
    </recommendedName>
</protein>
<dbReference type="GO" id="GO:0003700">
    <property type="term" value="F:DNA-binding transcription factor activity"/>
    <property type="evidence" value="ECO:0007669"/>
    <property type="project" value="InterPro"/>
</dbReference>
<sequence>MSKYNLDSPITRQNAALNFLKLFFPYHYTVGMAVEKNLSGGILDRHQTVIMWLIHSKGEGGRVLRRKVIEQLIVEWYDLSSPAISKALRKLSQPPLGFITIEESSESGREKVIGLTEAGATFIREMIASGETFINAIVDHLSDVQIHMGMEFMSRVSEIVETKLMSNDQG</sequence>
<name>A0A317E2C7_9PROT</name>
<dbReference type="Gene3D" id="1.10.10.10">
    <property type="entry name" value="Winged helix-like DNA-binding domain superfamily/Winged helix DNA-binding domain"/>
    <property type="match status" value="1"/>
</dbReference>
<dbReference type="SUPFAM" id="SSF46785">
    <property type="entry name" value="Winged helix' DNA-binding domain"/>
    <property type="match status" value="1"/>
</dbReference>
<dbReference type="InterPro" id="IPR000835">
    <property type="entry name" value="HTH_MarR-typ"/>
</dbReference>
<accession>A0A317E2C7</accession>
<evidence type="ECO:0000313" key="2">
    <source>
        <dbReference type="EMBL" id="PWR20296.1"/>
    </source>
</evidence>
<keyword evidence="3" id="KW-1185">Reference proteome</keyword>
<gene>
    <name evidence="2" type="ORF">DKG74_14905</name>
</gene>
<dbReference type="EMBL" id="QGLE01000009">
    <property type="protein sequence ID" value="PWR20296.1"/>
    <property type="molecule type" value="Genomic_DNA"/>
</dbReference>
<dbReference type="Pfam" id="PF13463">
    <property type="entry name" value="HTH_27"/>
    <property type="match status" value="1"/>
</dbReference>
<dbReference type="InterPro" id="IPR036388">
    <property type="entry name" value="WH-like_DNA-bd_sf"/>
</dbReference>
<feature type="domain" description="HTH marR-type" evidence="1">
    <location>
        <begin position="64"/>
        <end position="119"/>
    </location>
</feature>
<comment type="caution">
    <text evidence="2">The sequence shown here is derived from an EMBL/GenBank/DDBJ whole genome shotgun (WGS) entry which is preliminary data.</text>
</comment>
<evidence type="ECO:0000259" key="1">
    <source>
        <dbReference type="Pfam" id="PF13463"/>
    </source>
</evidence>
<dbReference type="RefSeq" id="WP_109906970.1">
    <property type="nucleotide sequence ID" value="NZ_QGLE01000009.1"/>
</dbReference>
<dbReference type="Proteomes" id="UP000245461">
    <property type="component" value="Unassembled WGS sequence"/>
</dbReference>
<dbReference type="InterPro" id="IPR036390">
    <property type="entry name" value="WH_DNA-bd_sf"/>
</dbReference>
<dbReference type="OrthoDB" id="8446812at2"/>
<proteinExistence type="predicted"/>
<dbReference type="AlphaFoldDB" id="A0A317E2C7"/>
<evidence type="ECO:0000313" key="3">
    <source>
        <dbReference type="Proteomes" id="UP000245461"/>
    </source>
</evidence>
<reference evidence="2 3" key="1">
    <citation type="submission" date="2018-05" db="EMBL/GenBank/DDBJ databases">
        <title>Zavarzinia sp. HR-AS.</title>
        <authorList>
            <person name="Lee Y."/>
            <person name="Jeon C.O."/>
        </authorList>
    </citation>
    <scope>NUCLEOTIDE SEQUENCE [LARGE SCALE GENOMIC DNA]</scope>
    <source>
        <strain evidence="2 3">HR-AS</strain>
    </source>
</reference>